<sequence length="99" mass="11261">MRKRFEKLERVTPVLPSHPRTLKDNRCNSLITDAGVLVAINGYGPTPPLGGTYYHWRETTRPLPLLYSQEKREPAFLPRLLIYVLVVPPPGDVILLKEA</sequence>
<dbReference type="AlphaFoldDB" id="A0A4Y2MP92"/>
<dbReference type="Proteomes" id="UP000499080">
    <property type="component" value="Unassembled WGS sequence"/>
</dbReference>
<keyword evidence="2" id="KW-1185">Reference proteome</keyword>
<evidence type="ECO:0000313" key="1">
    <source>
        <dbReference type="EMBL" id="GBN28160.1"/>
    </source>
</evidence>
<proteinExistence type="predicted"/>
<dbReference type="EMBL" id="BGPR01007607">
    <property type="protein sequence ID" value="GBN28160.1"/>
    <property type="molecule type" value="Genomic_DNA"/>
</dbReference>
<organism evidence="1 2">
    <name type="scientific">Araneus ventricosus</name>
    <name type="common">Orbweaver spider</name>
    <name type="synonym">Epeira ventricosa</name>
    <dbReference type="NCBI Taxonomy" id="182803"/>
    <lineage>
        <taxon>Eukaryota</taxon>
        <taxon>Metazoa</taxon>
        <taxon>Ecdysozoa</taxon>
        <taxon>Arthropoda</taxon>
        <taxon>Chelicerata</taxon>
        <taxon>Arachnida</taxon>
        <taxon>Araneae</taxon>
        <taxon>Araneomorphae</taxon>
        <taxon>Entelegynae</taxon>
        <taxon>Araneoidea</taxon>
        <taxon>Araneidae</taxon>
        <taxon>Araneus</taxon>
    </lineage>
</organism>
<comment type="caution">
    <text evidence="1">The sequence shown here is derived from an EMBL/GenBank/DDBJ whole genome shotgun (WGS) entry which is preliminary data.</text>
</comment>
<reference evidence="1 2" key="1">
    <citation type="journal article" date="2019" name="Sci. Rep.">
        <title>Orb-weaving spider Araneus ventricosus genome elucidates the spidroin gene catalogue.</title>
        <authorList>
            <person name="Kono N."/>
            <person name="Nakamura H."/>
            <person name="Ohtoshi R."/>
            <person name="Moran D.A.P."/>
            <person name="Shinohara A."/>
            <person name="Yoshida Y."/>
            <person name="Fujiwara M."/>
            <person name="Mori M."/>
            <person name="Tomita M."/>
            <person name="Arakawa K."/>
        </authorList>
    </citation>
    <scope>NUCLEOTIDE SEQUENCE [LARGE SCALE GENOMIC DNA]</scope>
</reference>
<name>A0A4Y2MP92_ARAVE</name>
<gene>
    <name evidence="1" type="ORF">AVEN_210494_1</name>
</gene>
<accession>A0A4Y2MP92</accession>
<evidence type="ECO:0000313" key="2">
    <source>
        <dbReference type="Proteomes" id="UP000499080"/>
    </source>
</evidence>
<protein>
    <submittedName>
        <fullName evidence="1">Uncharacterized protein</fullName>
    </submittedName>
</protein>